<proteinExistence type="predicted"/>
<dbReference type="EMBL" id="PQXF01000012">
    <property type="protein sequence ID" value="PXF60723.1"/>
    <property type="molecule type" value="Genomic_DNA"/>
</dbReference>
<evidence type="ECO:0000313" key="1">
    <source>
        <dbReference type="EMBL" id="PXF60723.1"/>
    </source>
</evidence>
<sequence length="558" mass="57957">MINLNRMNQNWIKNVLAIMVASFTLLLITCSASAVTITVGHNIDADYWNIQDAINTSNDSDIIQVWYGTYNEHIVINKSLTVESRDGTSNTLIDGMGGGVVVDITSDNVTFEGFTVQNGEIGIKLTGNDSVVIDNTIGNIAGVYGGGYCYGMYLHSAINNDISRNTISSTGGSGTDIFGAGQHAGAGGYSYGIYLNSGTDNYISRNTLSSAGGSGGTNSGGTIPYHGHGGKGGNVYGIYLNLGTNNCITDNLISSAGGAGGSATAQDRVWCCGDGGDGGSSCGIVIDSSDDNTLFNNTVSGVYRGAGGYGTCTYGSPGTGHGIAVISATNRNIIYHNNFEKSDTRDGYDSGGNNAWDGGPTIGGNYWSDYTGNDTSGDGIGNTPYDLGGGIGAKDYYPFMNKNGWVTDIEPPASITNLINATYGQTYINWTWTNPNDADFNRILIFIDGIWRTNTTSEYYNATGFTPGTSHEIATHTVDVSGNVNTSWVNHTATTAPTIPVRGDLNSDGILTPADAAIALVIAASGAHDPAADVSGDGSVTSLDALMILQAAAGTIEL</sequence>
<accession>A0AC61L340</accession>
<evidence type="ECO:0000313" key="2">
    <source>
        <dbReference type="Proteomes" id="UP000248329"/>
    </source>
</evidence>
<reference evidence="1" key="1">
    <citation type="submission" date="2018-01" db="EMBL/GenBank/DDBJ databases">
        <authorList>
            <person name="Krukenberg V."/>
        </authorList>
    </citation>
    <scope>NUCLEOTIDE SEQUENCE</scope>
    <source>
        <strain evidence="1">E20ANME2</strain>
    </source>
</reference>
<name>A0AC61L340_9EURY</name>
<organism evidence="1 2">
    <name type="scientific">Candidatus Methanogaster sp</name>
    <dbReference type="NCBI Taxonomy" id="3386292"/>
    <lineage>
        <taxon>Archaea</taxon>
        <taxon>Methanobacteriati</taxon>
        <taxon>Methanobacteriota</taxon>
        <taxon>Stenosarchaea group</taxon>
        <taxon>Methanomicrobia</taxon>
        <taxon>Methanosarcinales</taxon>
        <taxon>ANME-2 cluster</taxon>
        <taxon>Candidatus Methanogasteraceae</taxon>
        <taxon>Candidatus Methanogaster</taxon>
    </lineage>
</organism>
<comment type="caution">
    <text evidence="1">The sequence shown here is derived from an EMBL/GenBank/DDBJ whole genome shotgun (WGS) entry which is preliminary data.</text>
</comment>
<gene>
    <name evidence="1" type="ORF">C4B59_07790</name>
</gene>
<dbReference type="Proteomes" id="UP000248329">
    <property type="component" value="Unassembled WGS sequence"/>
</dbReference>
<protein>
    <submittedName>
        <fullName evidence="1">Uncharacterized protein</fullName>
    </submittedName>
</protein>